<evidence type="ECO:0000256" key="9">
    <source>
        <dbReference type="PIRSR" id="PIRSR000112-2"/>
    </source>
</evidence>
<evidence type="ECO:0000256" key="6">
    <source>
        <dbReference type="ARBA" id="ARBA00040132"/>
    </source>
</evidence>
<evidence type="ECO:0000256" key="10">
    <source>
        <dbReference type="PIRSR" id="PIRSR000112-3"/>
    </source>
</evidence>
<evidence type="ECO:0000256" key="2">
    <source>
        <dbReference type="ARBA" id="ARBA00023002"/>
    </source>
</evidence>
<dbReference type="EMBL" id="AZFQ01000049">
    <property type="protein sequence ID" value="KRL97773.1"/>
    <property type="molecule type" value="Genomic_DNA"/>
</dbReference>
<keyword evidence="8" id="KW-0862">Zinc</keyword>
<dbReference type="GO" id="GO:0008888">
    <property type="term" value="F:glycerol dehydrogenase (NAD+) activity"/>
    <property type="evidence" value="ECO:0007669"/>
    <property type="project" value="UniProtKB-EC"/>
</dbReference>
<proteinExistence type="predicted"/>
<dbReference type="AlphaFoldDB" id="A0A0R1UWW0"/>
<comment type="caution">
    <text evidence="12">The sequence shown here is derived from an EMBL/GenBank/DDBJ whole genome shotgun (WGS) entry which is preliminary data.</text>
</comment>
<protein>
    <recommendedName>
        <fullName evidence="6">Glycerol dehydrogenase</fullName>
        <ecNumber evidence="5">1.1.1.6</ecNumber>
    </recommendedName>
</protein>
<feature type="binding site" evidence="10">
    <location>
        <position position="42"/>
    </location>
    <ligand>
        <name>NAD(+)</name>
        <dbReference type="ChEBI" id="CHEBI:57540"/>
    </ligand>
</feature>
<dbReference type="RefSeq" id="WP_056961058.1">
    <property type="nucleotide sequence ID" value="NZ_AZFQ01000049.1"/>
</dbReference>
<evidence type="ECO:0000259" key="11">
    <source>
        <dbReference type="Pfam" id="PF00465"/>
    </source>
</evidence>
<feature type="binding site" evidence="8">
    <location>
        <position position="176"/>
    </location>
    <ligand>
        <name>glycerol</name>
        <dbReference type="ChEBI" id="CHEBI:17754"/>
    </ligand>
</feature>
<feature type="binding site" evidence="8">
    <location>
        <position position="277"/>
    </location>
    <ligand>
        <name>glycerol</name>
        <dbReference type="ChEBI" id="CHEBI:17754"/>
    </ligand>
</feature>
<dbReference type="Gene3D" id="3.40.50.1970">
    <property type="match status" value="1"/>
</dbReference>
<evidence type="ECO:0000256" key="3">
    <source>
        <dbReference type="ARBA" id="ARBA00023027"/>
    </source>
</evidence>
<accession>A0A0R1UWW0</accession>
<evidence type="ECO:0000256" key="4">
    <source>
        <dbReference type="ARBA" id="ARBA00037918"/>
    </source>
</evidence>
<evidence type="ECO:0000256" key="5">
    <source>
        <dbReference type="ARBA" id="ARBA00039147"/>
    </source>
</evidence>
<evidence type="ECO:0000256" key="1">
    <source>
        <dbReference type="ARBA" id="ARBA00022723"/>
    </source>
</evidence>
<evidence type="ECO:0000313" key="13">
    <source>
        <dbReference type="Proteomes" id="UP000051166"/>
    </source>
</evidence>
<dbReference type="InterPro" id="IPR001670">
    <property type="entry name" value="ADH_Fe/GldA"/>
</dbReference>
<keyword evidence="3 10" id="KW-0520">NAD</keyword>
<dbReference type="Gene3D" id="1.20.1090.10">
    <property type="entry name" value="Dehydroquinate synthase-like - alpha domain"/>
    <property type="match status" value="1"/>
</dbReference>
<keyword evidence="13" id="KW-1185">Reference proteome</keyword>
<dbReference type="NCBIfam" id="NF006941">
    <property type="entry name" value="PRK09423.1"/>
    <property type="match status" value="1"/>
</dbReference>
<dbReference type="EC" id="1.1.1.6" evidence="5"/>
<dbReference type="Proteomes" id="UP000051166">
    <property type="component" value="Unassembled WGS sequence"/>
</dbReference>
<feature type="domain" description="Alcohol dehydrogenase iron-type/glycerol dehydrogenase GldA" evidence="11">
    <location>
        <begin position="13"/>
        <end position="158"/>
    </location>
</feature>
<evidence type="ECO:0000256" key="7">
    <source>
        <dbReference type="ARBA" id="ARBA00049006"/>
    </source>
</evidence>
<keyword evidence="2" id="KW-0560">Oxidoreductase</keyword>
<dbReference type="GeneID" id="98308499"/>
<dbReference type="STRING" id="1423801.FD50_GL001141"/>
<dbReference type="GO" id="GO:0005829">
    <property type="term" value="C:cytosol"/>
    <property type="evidence" value="ECO:0007669"/>
    <property type="project" value="TreeGrafter"/>
</dbReference>
<feature type="binding site" evidence="10">
    <location>
        <position position="136"/>
    </location>
    <ligand>
        <name>NAD(+)</name>
        <dbReference type="ChEBI" id="CHEBI:57540"/>
    </ligand>
</feature>
<feature type="binding site" evidence="10">
    <location>
        <position position="132"/>
    </location>
    <ligand>
        <name>NAD(+)</name>
        <dbReference type="ChEBI" id="CHEBI:57540"/>
    </ligand>
</feature>
<keyword evidence="1 8" id="KW-0479">Metal-binding</keyword>
<evidence type="ECO:0000256" key="8">
    <source>
        <dbReference type="PIRSR" id="PIRSR000112-1"/>
    </source>
</evidence>
<dbReference type="InterPro" id="IPR016205">
    <property type="entry name" value="Glycerol_DH"/>
</dbReference>
<dbReference type="SUPFAM" id="SSF56796">
    <property type="entry name" value="Dehydroquinate synthase-like"/>
    <property type="match status" value="1"/>
</dbReference>
<name>A0A0R1UWW0_9LACO</name>
<dbReference type="PANTHER" id="PTHR43616:SF5">
    <property type="entry name" value="GLYCEROL DEHYDROGENASE 1"/>
    <property type="match status" value="1"/>
</dbReference>
<organism evidence="12 13">
    <name type="scientific">Liquorilactobacillus satsumensis DSM 16230 = JCM 12392</name>
    <dbReference type="NCBI Taxonomy" id="1423801"/>
    <lineage>
        <taxon>Bacteria</taxon>
        <taxon>Bacillati</taxon>
        <taxon>Bacillota</taxon>
        <taxon>Bacilli</taxon>
        <taxon>Lactobacillales</taxon>
        <taxon>Lactobacillaceae</taxon>
        <taxon>Liquorilactobacillus</taxon>
    </lineage>
</organism>
<comment type="catalytic activity">
    <reaction evidence="7">
        <text>glycerol + NAD(+) = dihydroxyacetone + NADH + H(+)</text>
        <dbReference type="Rhea" id="RHEA:13769"/>
        <dbReference type="ChEBI" id="CHEBI:15378"/>
        <dbReference type="ChEBI" id="CHEBI:16016"/>
        <dbReference type="ChEBI" id="CHEBI:17754"/>
        <dbReference type="ChEBI" id="CHEBI:57540"/>
        <dbReference type="ChEBI" id="CHEBI:57945"/>
        <dbReference type="EC" id="1.1.1.6"/>
    </reaction>
</comment>
<reference evidence="12 13" key="1">
    <citation type="journal article" date="2015" name="Genome Announc.">
        <title>Expanding the biotechnology potential of lactobacilli through comparative genomics of 213 strains and associated genera.</title>
        <authorList>
            <person name="Sun Z."/>
            <person name="Harris H.M."/>
            <person name="McCann A."/>
            <person name="Guo C."/>
            <person name="Argimon S."/>
            <person name="Zhang W."/>
            <person name="Yang X."/>
            <person name="Jeffery I.B."/>
            <person name="Cooney J.C."/>
            <person name="Kagawa T.F."/>
            <person name="Liu W."/>
            <person name="Song Y."/>
            <person name="Salvetti E."/>
            <person name="Wrobel A."/>
            <person name="Rasinkangas P."/>
            <person name="Parkhill J."/>
            <person name="Rea M.C."/>
            <person name="O'Sullivan O."/>
            <person name="Ritari J."/>
            <person name="Douillard F.P."/>
            <person name="Paul Ross R."/>
            <person name="Yang R."/>
            <person name="Briner A.E."/>
            <person name="Felis G.E."/>
            <person name="de Vos W.M."/>
            <person name="Barrangou R."/>
            <person name="Klaenhammer T.R."/>
            <person name="Caufield P.W."/>
            <person name="Cui Y."/>
            <person name="Zhang H."/>
            <person name="O'Toole P.W."/>
        </authorList>
    </citation>
    <scope>NUCLEOTIDE SEQUENCE [LARGE SCALE GENOMIC DNA]</scope>
    <source>
        <strain evidence="12 13">DSM 16230</strain>
    </source>
</reference>
<gene>
    <name evidence="12" type="ORF">FD50_GL001141</name>
</gene>
<dbReference type="PANTHER" id="PTHR43616">
    <property type="entry name" value="GLYCEROL DEHYDROGENASE"/>
    <property type="match status" value="1"/>
</dbReference>
<dbReference type="PATRIC" id="fig|1423801.4.peg.1164"/>
<feature type="binding site" evidence="9">
    <location>
        <position position="126"/>
    </location>
    <ligand>
        <name>glycerol</name>
        <dbReference type="ChEBI" id="CHEBI:17754"/>
    </ligand>
</feature>
<evidence type="ECO:0000313" key="12">
    <source>
        <dbReference type="EMBL" id="KRL97773.1"/>
    </source>
</evidence>
<dbReference type="OrthoDB" id="5198708at2"/>
<dbReference type="GO" id="GO:0046872">
    <property type="term" value="F:metal ion binding"/>
    <property type="evidence" value="ECO:0007669"/>
    <property type="project" value="UniProtKB-KW"/>
</dbReference>
<comment type="cofactor">
    <cofactor evidence="8">
        <name>Zn(2+)</name>
        <dbReference type="ChEBI" id="CHEBI:29105"/>
    </cofactor>
    <text evidence="8">Binds 1 zinc ion per subunit.</text>
</comment>
<feature type="binding site" evidence="10">
    <location>
        <begin position="99"/>
        <end position="103"/>
    </location>
    <ligand>
        <name>NAD(+)</name>
        <dbReference type="ChEBI" id="CHEBI:57540"/>
    </ligand>
</feature>
<dbReference type="Pfam" id="PF00465">
    <property type="entry name" value="Fe-ADH"/>
    <property type="match status" value="1"/>
</dbReference>
<feature type="binding site" evidence="8">
    <location>
        <position position="259"/>
    </location>
    <ligand>
        <name>glycerol</name>
        <dbReference type="ChEBI" id="CHEBI:17754"/>
    </ligand>
</feature>
<sequence length="391" mass="42475">MTNSAEFNWFGSPDHYVQGKNILLNSADILRPYGKKFLLLADKSVYAAAGQKFQEYLTHNQFTVDYVEFNGESSLTEIERVTKIAQEKGSDVIIGLGGGKTLDTSKGIANKLNIANIICPSAASCDASCIKLSIIYTENHEFVKYLFYAHHPVLIMADTQVIAQAPTRTLLAGIGDAFSTYYEGLEVAKSHGHTLAGGHPTDAGLAVAKQCADTLWKYAYQALEAAEHNTVTHALEKVIEANILLSGLGAEGAGLAAAHSIYDGFSVLKGDPAKFRHGEEVALGVMIQLMLVGTPQKELDKFIEFLLTCGFPLTKKDFHLDQVSQEDLEAFAEKATDKGETIENMSFKVTPAMILEALAGADAAVTHYKKTHTVHPVFVDNVFEKQVGMLV</sequence>
<comment type="pathway">
    <text evidence="4">Polyol metabolism; glycerol fermentation; glycerone phosphate from glycerol (oxidative route): step 1/2.</text>
</comment>
<dbReference type="CDD" id="cd08170">
    <property type="entry name" value="GlyDH"/>
    <property type="match status" value="1"/>
</dbReference>
<dbReference type="PIRSF" id="PIRSF000112">
    <property type="entry name" value="Glycerol_dehydrogenase"/>
    <property type="match status" value="1"/>
</dbReference>